<keyword evidence="2" id="KW-1185">Reference proteome</keyword>
<dbReference type="Proteomes" id="UP000499080">
    <property type="component" value="Unassembled WGS sequence"/>
</dbReference>
<name>A0A4Y1ZYC5_ARAVE</name>
<evidence type="ECO:0000313" key="2">
    <source>
        <dbReference type="Proteomes" id="UP000499080"/>
    </source>
</evidence>
<organism evidence="1 2">
    <name type="scientific">Araneus ventricosus</name>
    <name type="common">Orbweaver spider</name>
    <name type="synonym">Epeira ventricosa</name>
    <dbReference type="NCBI Taxonomy" id="182803"/>
    <lineage>
        <taxon>Eukaryota</taxon>
        <taxon>Metazoa</taxon>
        <taxon>Ecdysozoa</taxon>
        <taxon>Arthropoda</taxon>
        <taxon>Chelicerata</taxon>
        <taxon>Arachnida</taxon>
        <taxon>Araneae</taxon>
        <taxon>Araneomorphae</taxon>
        <taxon>Entelegynae</taxon>
        <taxon>Araneoidea</taxon>
        <taxon>Araneidae</taxon>
        <taxon>Araneus</taxon>
    </lineage>
</organism>
<protein>
    <submittedName>
        <fullName evidence="1">Uncharacterized protein</fullName>
    </submittedName>
</protein>
<proteinExistence type="predicted"/>
<dbReference type="EMBL" id="BGPR01000001">
    <property type="protein sequence ID" value="GBL72478.1"/>
    <property type="molecule type" value="Genomic_DNA"/>
</dbReference>
<accession>A0A4Y1ZYC5</accession>
<dbReference type="OrthoDB" id="6617542at2759"/>
<gene>
    <name evidence="1" type="ORF">AVEN_115393_1</name>
</gene>
<comment type="caution">
    <text evidence="1">The sequence shown here is derived from an EMBL/GenBank/DDBJ whole genome shotgun (WGS) entry which is preliminary data.</text>
</comment>
<sequence length="139" mass="15611">MMIGSSVDYVRSGGMRNVPATKAVENLYETIAKFLLVSRPAYSYPPRRACKKKSIKSGMSTDEDTPVGATLTDLEICQAVCEQYQAIKVDDSDGDECVAENLPTNAEMRQALDILKRGLQRRSTNFKKQYECEQYINEL</sequence>
<dbReference type="AlphaFoldDB" id="A0A4Y1ZYC5"/>
<reference evidence="1 2" key="1">
    <citation type="journal article" date="2019" name="Sci. Rep.">
        <title>Orb-weaving spider Araneus ventricosus genome elucidates the spidroin gene catalogue.</title>
        <authorList>
            <person name="Kono N."/>
            <person name="Nakamura H."/>
            <person name="Ohtoshi R."/>
            <person name="Moran D.A.P."/>
            <person name="Shinohara A."/>
            <person name="Yoshida Y."/>
            <person name="Fujiwara M."/>
            <person name="Mori M."/>
            <person name="Tomita M."/>
            <person name="Arakawa K."/>
        </authorList>
    </citation>
    <scope>NUCLEOTIDE SEQUENCE [LARGE SCALE GENOMIC DNA]</scope>
</reference>
<evidence type="ECO:0000313" key="1">
    <source>
        <dbReference type="EMBL" id="GBL72478.1"/>
    </source>
</evidence>